<feature type="compositionally biased region" description="Pro residues" evidence="1">
    <location>
        <begin position="14"/>
        <end position="24"/>
    </location>
</feature>
<accession>A0A4Q1C6G2</accession>
<name>A0A4Q1C6G2_9BACT</name>
<proteinExistence type="predicted"/>
<reference evidence="2 3" key="1">
    <citation type="submission" date="2019-01" db="EMBL/GenBank/DDBJ databases">
        <title>Lacunisphaera sp. strain TWA-58.</title>
        <authorList>
            <person name="Chen W.-M."/>
        </authorList>
    </citation>
    <scope>NUCLEOTIDE SEQUENCE [LARGE SCALE GENOMIC DNA]</scope>
    <source>
        <strain evidence="2 3">TWA-58</strain>
    </source>
</reference>
<dbReference type="OrthoDB" id="112945at2"/>
<organism evidence="2 3">
    <name type="scientific">Oleiharenicola lentus</name>
    <dbReference type="NCBI Taxonomy" id="2508720"/>
    <lineage>
        <taxon>Bacteria</taxon>
        <taxon>Pseudomonadati</taxon>
        <taxon>Verrucomicrobiota</taxon>
        <taxon>Opitutia</taxon>
        <taxon>Opitutales</taxon>
        <taxon>Opitutaceae</taxon>
        <taxon>Oleiharenicola</taxon>
    </lineage>
</organism>
<feature type="region of interest" description="Disordered" evidence="1">
    <location>
        <begin position="1"/>
        <end position="30"/>
    </location>
</feature>
<dbReference type="AlphaFoldDB" id="A0A4Q1C6G2"/>
<evidence type="ECO:0000256" key="1">
    <source>
        <dbReference type="SAM" id="MobiDB-lite"/>
    </source>
</evidence>
<dbReference type="RefSeq" id="WP_129045726.1">
    <property type="nucleotide sequence ID" value="NZ_SDHX01000001.1"/>
</dbReference>
<dbReference type="Proteomes" id="UP000290218">
    <property type="component" value="Unassembled WGS sequence"/>
</dbReference>
<evidence type="ECO:0000313" key="3">
    <source>
        <dbReference type="Proteomes" id="UP000290218"/>
    </source>
</evidence>
<dbReference type="EMBL" id="SDHX01000001">
    <property type="protein sequence ID" value="RXK54361.1"/>
    <property type="molecule type" value="Genomic_DNA"/>
</dbReference>
<evidence type="ECO:0000313" key="2">
    <source>
        <dbReference type="EMBL" id="RXK54361.1"/>
    </source>
</evidence>
<evidence type="ECO:0008006" key="4">
    <source>
        <dbReference type="Google" id="ProtNLM"/>
    </source>
</evidence>
<protein>
    <recommendedName>
        <fullName evidence="4">Tetratricopeptide repeat protein</fullName>
    </recommendedName>
</protein>
<gene>
    <name evidence="2" type="ORF">ESB00_00230</name>
</gene>
<sequence length="463" mass="49970">MGFFDRFSSGSKPQPKPEPTPVPAATPADKPAIAGNVIPRMAEARAKLEAKDLPAAVAIYQEVLASAGARPDVLVALSGELGQRGHVRELIELVAPHYDAQRHGPATGINLLQAYLALRLIEPAQHLLDILFSLGKPELEERLFGFSNAIGELMAGHESAAPTPEQIASSGETPVQNKVSLASISKPVWFYGLEEAAPQLLPRKEGKPRRVAFAQCTLPGLQDFADRSARPEDDTGRFCRGLPLWFAETFAAAAGYDPIAAVGLSSRQHYFLFPAEWTADNIRELNETSPAGLDYVVTSSLRNRNDDFELTLRIWEVKKFRELKQFSTRWTPINADATLAQFHAQFRHYMEWSALPEGNGLAYTAPALPSAHIQALGATLSQFLGTKGALAPEQINAGTAPQLRNAQTNPDDARAQLLLVASLVRQKSVGSEPDSTALQHARAWLASEAAQKAGVAGLVAALG</sequence>
<keyword evidence="3" id="KW-1185">Reference proteome</keyword>
<comment type="caution">
    <text evidence="2">The sequence shown here is derived from an EMBL/GenBank/DDBJ whole genome shotgun (WGS) entry which is preliminary data.</text>
</comment>